<reference evidence="3 4" key="1">
    <citation type="submission" date="2018-07" db="EMBL/GenBank/DDBJ databases">
        <title>A draft genome of a endophytic bacteria, a new species of Pedobacter.</title>
        <authorList>
            <person name="Zhang Z.D."/>
            <person name="Chen Z.J."/>
        </authorList>
    </citation>
    <scope>NUCLEOTIDE SEQUENCE [LARGE SCALE GENOMIC DNA]</scope>
    <source>
        <strain evidence="3 4">RS10</strain>
    </source>
</reference>
<dbReference type="NCBIfam" id="TIGR00369">
    <property type="entry name" value="unchar_dom_1"/>
    <property type="match status" value="1"/>
</dbReference>
<feature type="domain" description="Thioesterase" evidence="2">
    <location>
        <begin position="62"/>
        <end position="137"/>
    </location>
</feature>
<dbReference type="InterPro" id="IPR006683">
    <property type="entry name" value="Thioestr_dom"/>
</dbReference>
<evidence type="ECO:0000259" key="2">
    <source>
        <dbReference type="Pfam" id="PF03061"/>
    </source>
</evidence>
<dbReference type="SUPFAM" id="SSF54637">
    <property type="entry name" value="Thioesterase/thiol ester dehydrase-isomerase"/>
    <property type="match status" value="1"/>
</dbReference>
<dbReference type="InterPro" id="IPR029069">
    <property type="entry name" value="HotDog_dom_sf"/>
</dbReference>
<protein>
    <submittedName>
        <fullName evidence="3">Thioesterase</fullName>
    </submittedName>
</protein>
<sequence>MKLSIIDYLNRLVNKTLKQGMQTSMRYPTPISLTLGMDIKEIGMGTAIIEIETSTELHGNQQGTIHGGLITELADAAMGTAHSTLILEDESFTSIELKINFYRPVFNDVLRAKVRPLQNGKSISHYICEITRGDGKMAAIATSTIMTLAGEKAIGR</sequence>
<evidence type="ECO:0000313" key="4">
    <source>
        <dbReference type="Proteomes" id="UP000252081"/>
    </source>
</evidence>
<dbReference type="InterPro" id="IPR052723">
    <property type="entry name" value="Acyl-CoA_thioesterase_PaaI"/>
</dbReference>
<dbReference type="Gene3D" id="3.10.129.10">
    <property type="entry name" value="Hotdog Thioesterase"/>
    <property type="match status" value="1"/>
</dbReference>
<dbReference type="OrthoDB" id="9806185at2"/>
<evidence type="ECO:0000256" key="1">
    <source>
        <dbReference type="ARBA" id="ARBA00022801"/>
    </source>
</evidence>
<dbReference type="PANTHER" id="PTHR42856:SF1">
    <property type="entry name" value="ACYL-COENZYME A THIOESTERASE PAAI"/>
    <property type="match status" value="1"/>
</dbReference>
<dbReference type="EMBL" id="QNQU01000002">
    <property type="protein sequence ID" value="RBQ11477.1"/>
    <property type="molecule type" value="Genomic_DNA"/>
</dbReference>
<gene>
    <name evidence="3" type="ORF">DRW42_03160</name>
</gene>
<proteinExistence type="predicted"/>
<dbReference type="CDD" id="cd03443">
    <property type="entry name" value="PaaI_thioesterase"/>
    <property type="match status" value="1"/>
</dbReference>
<dbReference type="Proteomes" id="UP000252081">
    <property type="component" value="Unassembled WGS sequence"/>
</dbReference>
<keyword evidence="1" id="KW-0378">Hydrolase</keyword>
<organism evidence="3 4">
    <name type="scientific">Pedobacter miscanthi</name>
    <dbReference type="NCBI Taxonomy" id="2259170"/>
    <lineage>
        <taxon>Bacteria</taxon>
        <taxon>Pseudomonadati</taxon>
        <taxon>Bacteroidota</taxon>
        <taxon>Sphingobacteriia</taxon>
        <taxon>Sphingobacteriales</taxon>
        <taxon>Sphingobacteriaceae</taxon>
        <taxon>Pedobacter</taxon>
    </lineage>
</organism>
<evidence type="ECO:0000313" key="3">
    <source>
        <dbReference type="EMBL" id="RBQ11477.1"/>
    </source>
</evidence>
<dbReference type="GO" id="GO:0016289">
    <property type="term" value="F:acyl-CoA hydrolase activity"/>
    <property type="evidence" value="ECO:0007669"/>
    <property type="project" value="UniProtKB-ARBA"/>
</dbReference>
<dbReference type="AlphaFoldDB" id="A0A366LC55"/>
<dbReference type="InterPro" id="IPR003736">
    <property type="entry name" value="PAAI_dom"/>
</dbReference>
<dbReference type="PANTHER" id="PTHR42856">
    <property type="entry name" value="ACYL-COENZYME A THIOESTERASE PAAI"/>
    <property type="match status" value="1"/>
</dbReference>
<dbReference type="RefSeq" id="WP_113947391.1">
    <property type="nucleotide sequence ID" value="NZ_QNQU01000002.1"/>
</dbReference>
<name>A0A366LC55_9SPHI</name>
<accession>A0A366LC55</accession>
<comment type="caution">
    <text evidence="3">The sequence shown here is derived from an EMBL/GenBank/DDBJ whole genome shotgun (WGS) entry which is preliminary data.</text>
</comment>
<dbReference type="Pfam" id="PF03061">
    <property type="entry name" value="4HBT"/>
    <property type="match status" value="1"/>
</dbReference>
<keyword evidence="4" id="KW-1185">Reference proteome</keyword>